<dbReference type="EMBL" id="BSUN01000001">
    <property type="protein sequence ID" value="GMA35191.1"/>
    <property type="molecule type" value="Genomic_DNA"/>
</dbReference>
<dbReference type="RefSeq" id="WP_284327815.1">
    <property type="nucleotide sequence ID" value="NZ_BSUN01000001.1"/>
</dbReference>
<proteinExistence type="predicted"/>
<evidence type="ECO:0000256" key="1">
    <source>
        <dbReference type="SAM" id="Phobius"/>
    </source>
</evidence>
<gene>
    <name evidence="2" type="ORF">GCM10025876_13950</name>
</gene>
<keyword evidence="1" id="KW-1133">Transmembrane helix</keyword>
<evidence type="ECO:0000313" key="2">
    <source>
        <dbReference type="EMBL" id="GMA35191.1"/>
    </source>
</evidence>
<feature type="transmembrane region" description="Helical" evidence="1">
    <location>
        <begin position="18"/>
        <end position="40"/>
    </location>
</feature>
<name>A0ABQ6ID60_9MICO</name>
<organism evidence="2 3">
    <name type="scientific">Demequina litorisediminis</name>
    <dbReference type="NCBI Taxonomy" id="1849022"/>
    <lineage>
        <taxon>Bacteria</taxon>
        <taxon>Bacillati</taxon>
        <taxon>Actinomycetota</taxon>
        <taxon>Actinomycetes</taxon>
        <taxon>Micrococcales</taxon>
        <taxon>Demequinaceae</taxon>
        <taxon>Demequina</taxon>
    </lineage>
</organism>
<reference evidence="3" key="1">
    <citation type="journal article" date="2019" name="Int. J. Syst. Evol. Microbiol.">
        <title>The Global Catalogue of Microorganisms (GCM) 10K type strain sequencing project: providing services to taxonomists for standard genome sequencing and annotation.</title>
        <authorList>
            <consortium name="The Broad Institute Genomics Platform"/>
            <consortium name="The Broad Institute Genome Sequencing Center for Infectious Disease"/>
            <person name="Wu L."/>
            <person name="Ma J."/>
        </authorList>
    </citation>
    <scope>NUCLEOTIDE SEQUENCE [LARGE SCALE GENOMIC DNA]</scope>
    <source>
        <strain evidence="3">NBRC 112299</strain>
    </source>
</reference>
<dbReference type="Proteomes" id="UP001157125">
    <property type="component" value="Unassembled WGS sequence"/>
</dbReference>
<keyword evidence="1" id="KW-0812">Transmembrane</keyword>
<comment type="caution">
    <text evidence="2">The sequence shown here is derived from an EMBL/GenBank/DDBJ whole genome shotgun (WGS) entry which is preliminary data.</text>
</comment>
<protein>
    <submittedName>
        <fullName evidence="2">Uncharacterized protein</fullName>
    </submittedName>
</protein>
<keyword evidence="1" id="KW-0472">Membrane</keyword>
<accession>A0ABQ6ID60</accession>
<keyword evidence="3" id="KW-1185">Reference proteome</keyword>
<evidence type="ECO:0000313" key="3">
    <source>
        <dbReference type="Proteomes" id="UP001157125"/>
    </source>
</evidence>
<sequence>MSNVPADAPASKRRRWRWVVAGVVAGVAIVVMIPAVLLALDAYRLQGSAADLEAHASGAQQAVTDRDATTLTAEVEALQEAAATFAGATDGFPWWLAARTPWVKDQTVPLQEAGRAVRAVADDALGPLAGLDDLSALEAPPVVDGRVDPDFLEPYRAVLADADAVLSQQVAALGDVNLEGTVDPVRGPFEDLKGKARRDGCARGGCACGGRAYFPRCSVATGRGTTW</sequence>